<name>A0A429YBW9_9HYPH</name>
<feature type="region of interest" description="Disordered" evidence="1">
    <location>
        <begin position="37"/>
        <end position="90"/>
    </location>
</feature>
<proteinExistence type="predicted"/>
<reference evidence="2 3" key="1">
    <citation type="submission" date="2018-12" db="EMBL/GenBank/DDBJ databases">
        <title>Mesorhizobium carbonis sp. nov., isolated from coal mine water.</title>
        <authorList>
            <person name="Xin W."/>
            <person name="Xu Z."/>
            <person name="Xiang F."/>
            <person name="Zhang J."/>
            <person name="Xi L."/>
            <person name="Liu J."/>
        </authorList>
    </citation>
    <scope>NUCLEOTIDE SEQUENCE [LARGE SCALE GENOMIC DNA]</scope>
    <source>
        <strain evidence="2 3">B2.3</strain>
    </source>
</reference>
<comment type="caution">
    <text evidence="2">The sequence shown here is derived from an EMBL/GenBank/DDBJ whole genome shotgun (WGS) entry which is preliminary data.</text>
</comment>
<evidence type="ECO:0008006" key="4">
    <source>
        <dbReference type="Google" id="ProtNLM"/>
    </source>
</evidence>
<accession>A0A429YBW9</accession>
<organism evidence="2 3">
    <name type="scientific">Aquibium carbonis</name>
    <dbReference type="NCBI Taxonomy" id="2495581"/>
    <lineage>
        <taxon>Bacteria</taxon>
        <taxon>Pseudomonadati</taxon>
        <taxon>Pseudomonadota</taxon>
        <taxon>Alphaproteobacteria</taxon>
        <taxon>Hyphomicrobiales</taxon>
        <taxon>Phyllobacteriaceae</taxon>
        <taxon>Aquibium</taxon>
    </lineage>
</organism>
<evidence type="ECO:0000313" key="2">
    <source>
        <dbReference type="EMBL" id="RST78929.1"/>
    </source>
</evidence>
<dbReference type="EMBL" id="RWKW01000170">
    <property type="protein sequence ID" value="RST78929.1"/>
    <property type="molecule type" value="Genomic_DNA"/>
</dbReference>
<dbReference type="OrthoDB" id="8019848at2"/>
<keyword evidence="3" id="KW-1185">Reference proteome</keyword>
<dbReference type="AlphaFoldDB" id="A0A429YBW9"/>
<evidence type="ECO:0000313" key="3">
    <source>
        <dbReference type="Proteomes" id="UP000278398"/>
    </source>
</evidence>
<dbReference type="Proteomes" id="UP000278398">
    <property type="component" value="Unassembled WGS sequence"/>
</dbReference>
<gene>
    <name evidence="2" type="ORF">EJC49_25295</name>
</gene>
<evidence type="ECO:0000256" key="1">
    <source>
        <dbReference type="SAM" id="MobiDB-lite"/>
    </source>
</evidence>
<sequence>MYTLVIDGVAVAMTDADEAEAREIFDSEDFKADLADFTTDGKPVWNGTSPFEIRPATEDEEDLFDDSLDEDDEEDEGDDADDEEEDGASVVFLVVVDQFDDEFDDEDE</sequence>
<dbReference type="RefSeq" id="WP_126702690.1">
    <property type="nucleotide sequence ID" value="NZ_RWKW01000170.1"/>
</dbReference>
<protein>
    <recommendedName>
        <fullName evidence="4">Glutamine amidotransferase</fullName>
    </recommendedName>
</protein>
<feature type="compositionally biased region" description="Acidic residues" evidence="1">
    <location>
        <begin position="58"/>
        <end position="87"/>
    </location>
</feature>